<dbReference type="NCBIfam" id="TIGR01428">
    <property type="entry name" value="HAD_type_II"/>
    <property type="match status" value="1"/>
</dbReference>
<protein>
    <recommendedName>
        <fullName evidence="5">Haloacid dehalogenase</fullName>
    </recommendedName>
</protein>
<dbReference type="Gene3D" id="3.40.50.1000">
    <property type="entry name" value="HAD superfamily/HAD-like"/>
    <property type="match status" value="1"/>
</dbReference>
<evidence type="ECO:0000313" key="4">
    <source>
        <dbReference type="Proteomes" id="UP000308549"/>
    </source>
</evidence>
<dbReference type="GO" id="GO:0019120">
    <property type="term" value="F:hydrolase activity, acting on acid halide bonds, in C-halide compounds"/>
    <property type="evidence" value="ECO:0007669"/>
    <property type="project" value="InterPro"/>
</dbReference>
<dbReference type="InterPro" id="IPR006439">
    <property type="entry name" value="HAD-SF_hydro_IA"/>
</dbReference>
<dbReference type="PANTHER" id="PTHR43316:SF3">
    <property type="entry name" value="HALOACID DEHALOGENASE, TYPE II (AFU_ORTHOLOGUE AFUA_2G07750)-RELATED"/>
    <property type="match status" value="1"/>
</dbReference>
<proteinExistence type="inferred from homology"/>
<dbReference type="InterPro" id="IPR006328">
    <property type="entry name" value="2-HAD"/>
</dbReference>
<dbReference type="InterPro" id="IPR023214">
    <property type="entry name" value="HAD_sf"/>
</dbReference>
<dbReference type="PRINTS" id="PR00413">
    <property type="entry name" value="HADHALOGNASE"/>
</dbReference>
<organism evidence="3 4">
    <name type="scientific">Salinomyces thailandicus</name>
    <dbReference type="NCBI Taxonomy" id="706561"/>
    <lineage>
        <taxon>Eukaryota</taxon>
        <taxon>Fungi</taxon>
        <taxon>Dikarya</taxon>
        <taxon>Ascomycota</taxon>
        <taxon>Pezizomycotina</taxon>
        <taxon>Dothideomycetes</taxon>
        <taxon>Dothideomycetidae</taxon>
        <taxon>Mycosphaerellales</taxon>
        <taxon>Teratosphaeriaceae</taxon>
        <taxon>Salinomyces</taxon>
    </lineage>
</organism>
<reference evidence="3 4" key="1">
    <citation type="submission" date="2017-03" db="EMBL/GenBank/DDBJ databases">
        <title>Genomes of endolithic fungi from Antarctica.</title>
        <authorList>
            <person name="Coleine C."/>
            <person name="Masonjones S."/>
            <person name="Stajich J.E."/>
        </authorList>
    </citation>
    <scope>NUCLEOTIDE SEQUENCE [LARGE SCALE GENOMIC DNA]</scope>
    <source>
        <strain evidence="3 4">CCFEE 6315</strain>
    </source>
</reference>
<dbReference type="GO" id="GO:0016791">
    <property type="term" value="F:phosphatase activity"/>
    <property type="evidence" value="ECO:0007669"/>
    <property type="project" value="UniProtKB-ARBA"/>
</dbReference>
<dbReference type="Gene3D" id="1.10.150.240">
    <property type="entry name" value="Putative phosphatase, domain 2"/>
    <property type="match status" value="1"/>
</dbReference>
<gene>
    <name evidence="3" type="ORF">B0A50_08181</name>
</gene>
<dbReference type="InterPro" id="IPR036412">
    <property type="entry name" value="HAD-like_sf"/>
</dbReference>
<dbReference type="NCBIfam" id="TIGR01493">
    <property type="entry name" value="HAD-SF-IA-v2"/>
    <property type="match status" value="1"/>
</dbReference>
<evidence type="ECO:0000313" key="3">
    <source>
        <dbReference type="EMBL" id="TKA22362.1"/>
    </source>
</evidence>
<evidence type="ECO:0008006" key="5">
    <source>
        <dbReference type="Google" id="ProtNLM"/>
    </source>
</evidence>
<dbReference type="SUPFAM" id="SSF56784">
    <property type="entry name" value="HAD-like"/>
    <property type="match status" value="1"/>
</dbReference>
<accession>A0A4U0TKX0</accession>
<sequence>MNTITSKMSKSIVLAFDVYGTLLSTQSIADKLASHFGGDTAKTIATTWRKYQLEYTWRLNSMGQYEDFQKVTQCSLKHALSESKVALDDKQTADMMKAYDTLSCFPDVERTMKSLQTAPDIKAVIFSNGTRSMVSGSITNSEGLSQHAKTFEDIVVVEEVKKYKPHPDVYAHLAKKIGKDTGDEQQMKQIWVVSGNPFDVVGARAAGMNAIWVDRVGDGWQDSLVEGEKGRPTEVVKSLDKVVTSVMSSHSELLTSQWREMHGERDMEKTVPATSKV</sequence>
<name>A0A4U0TKX0_9PEZI</name>
<dbReference type="OrthoDB" id="3256520at2759"/>
<dbReference type="AlphaFoldDB" id="A0A4U0TKX0"/>
<keyword evidence="4" id="KW-1185">Reference proteome</keyword>
<evidence type="ECO:0000256" key="1">
    <source>
        <dbReference type="ARBA" id="ARBA00008106"/>
    </source>
</evidence>
<dbReference type="PANTHER" id="PTHR43316">
    <property type="entry name" value="HYDROLASE, HALOACID DELAHOGENASE-RELATED"/>
    <property type="match status" value="1"/>
</dbReference>
<dbReference type="Proteomes" id="UP000308549">
    <property type="component" value="Unassembled WGS sequence"/>
</dbReference>
<dbReference type="InterPro" id="IPR051540">
    <property type="entry name" value="S-2-haloacid_dehalogenase"/>
</dbReference>
<dbReference type="Pfam" id="PF00702">
    <property type="entry name" value="Hydrolase"/>
    <property type="match status" value="1"/>
</dbReference>
<keyword evidence="2" id="KW-0378">Hydrolase</keyword>
<comment type="caution">
    <text evidence="3">The sequence shown here is derived from an EMBL/GenBank/DDBJ whole genome shotgun (WGS) entry which is preliminary data.</text>
</comment>
<evidence type="ECO:0000256" key="2">
    <source>
        <dbReference type="ARBA" id="ARBA00022801"/>
    </source>
</evidence>
<comment type="similarity">
    <text evidence="1">Belongs to the HAD-like hydrolase superfamily. S-2-haloalkanoic acid dehalogenase family.</text>
</comment>
<dbReference type="InterPro" id="IPR023198">
    <property type="entry name" value="PGP-like_dom2"/>
</dbReference>
<dbReference type="SFLD" id="SFLDS00003">
    <property type="entry name" value="Haloacid_Dehalogenase"/>
    <property type="match status" value="1"/>
</dbReference>
<dbReference type="SFLD" id="SFLDG01129">
    <property type="entry name" value="C1.5:_HAD__Beta-PGM__Phosphata"/>
    <property type="match status" value="1"/>
</dbReference>
<dbReference type="EMBL" id="NAJL01000077">
    <property type="protein sequence ID" value="TKA22362.1"/>
    <property type="molecule type" value="Genomic_DNA"/>
</dbReference>